<evidence type="ECO:0000256" key="7">
    <source>
        <dbReference type="SAM" id="Phobius"/>
    </source>
</evidence>
<dbReference type="GO" id="GO:0016020">
    <property type="term" value="C:membrane"/>
    <property type="evidence" value="ECO:0007669"/>
    <property type="project" value="UniProtKB-SubCell"/>
</dbReference>
<reference evidence="8 9" key="1">
    <citation type="journal article" date="2019" name="Plant Biotechnol. J.">
        <title>The red bayberry genome and genetic basis of sex determination.</title>
        <authorList>
            <person name="Jia H.M."/>
            <person name="Jia H.J."/>
            <person name="Cai Q.L."/>
            <person name="Wang Y."/>
            <person name="Zhao H.B."/>
            <person name="Yang W.F."/>
            <person name="Wang G.Y."/>
            <person name="Li Y.H."/>
            <person name="Zhan D.L."/>
            <person name="Shen Y.T."/>
            <person name="Niu Q.F."/>
            <person name="Chang L."/>
            <person name="Qiu J."/>
            <person name="Zhao L."/>
            <person name="Xie H.B."/>
            <person name="Fu W.Y."/>
            <person name="Jin J."/>
            <person name="Li X.W."/>
            <person name="Jiao Y."/>
            <person name="Zhou C.C."/>
            <person name="Tu T."/>
            <person name="Chai C.Y."/>
            <person name="Gao J.L."/>
            <person name="Fan L.J."/>
            <person name="van de Weg E."/>
            <person name="Wang J.Y."/>
            <person name="Gao Z.S."/>
        </authorList>
    </citation>
    <scope>NUCLEOTIDE SEQUENCE [LARGE SCALE GENOMIC DNA]</scope>
    <source>
        <tissue evidence="8">Leaves</tissue>
    </source>
</reference>
<proteinExistence type="inferred from homology"/>
<dbReference type="GO" id="GO:0022857">
    <property type="term" value="F:transmembrane transporter activity"/>
    <property type="evidence" value="ECO:0007669"/>
    <property type="project" value="InterPro"/>
</dbReference>
<evidence type="ECO:0000256" key="2">
    <source>
        <dbReference type="ARBA" id="ARBA00010992"/>
    </source>
</evidence>
<evidence type="ECO:0000256" key="4">
    <source>
        <dbReference type="ARBA" id="ARBA00022692"/>
    </source>
</evidence>
<evidence type="ECO:0000313" key="8">
    <source>
        <dbReference type="EMBL" id="KAB1228056.1"/>
    </source>
</evidence>
<feature type="transmembrane region" description="Helical" evidence="7">
    <location>
        <begin position="12"/>
        <end position="40"/>
    </location>
</feature>
<dbReference type="Gene3D" id="1.20.1250.20">
    <property type="entry name" value="MFS general substrate transporter like domains"/>
    <property type="match status" value="1"/>
</dbReference>
<evidence type="ECO:0000256" key="3">
    <source>
        <dbReference type="ARBA" id="ARBA00022597"/>
    </source>
</evidence>
<keyword evidence="3 8" id="KW-0813">Transport</keyword>
<dbReference type="PANTHER" id="PTHR48021">
    <property type="match status" value="1"/>
</dbReference>
<dbReference type="PANTHER" id="PTHR48021:SF13">
    <property type="entry name" value="SUGAR TRANSPORTER ERD6-LIKE 7"/>
    <property type="match status" value="1"/>
</dbReference>
<accession>A0A6A1WTI2</accession>
<feature type="transmembrane region" description="Helical" evidence="7">
    <location>
        <begin position="77"/>
        <end position="94"/>
    </location>
</feature>
<name>A0A6A1WTI2_9ROSI</name>
<evidence type="ECO:0000256" key="5">
    <source>
        <dbReference type="ARBA" id="ARBA00022989"/>
    </source>
</evidence>
<comment type="subcellular location">
    <subcellularLocation>
        <location evidence="1">Membrane</location>
        <topology evidence="1">Multi-pass membrane protein</topology>
    </subcellularLocation>
</comment>
<gene>
    <name evidence="8" type="ORF">CJ030_MR4G024736</name>
</gene>
<keyword evidence="5 7" id="KW-1133">Transmembrane helix</keyword>
<dbReference type="InterPro" id="IPR005828">
    <property type="entry name" value="MFS_sugar_transport-like"/>
</dbReference>
<sequence>FIRQVHELSLQAVPILAVTGILLYIGAFSIGMGAVPWVVMSEIFPINIKGRDGSLATLVNWFGAWLCSYTINFPMTWSSYVNALAILFLIMVVPETKGRTLEQIQAAING</sequence>
<dbReference type="Proteomes" id="UP000516437">
    <property type="component" value="Unassembled WGS sequence"/>
</dbReference>
<comment type="caution">
    <text evidence="8">The sequence shown here is derived from an EMBL/GenBank/DDBJ whole genome shotgun (WGS) entry which is preliminary data.</text>
</comment>
<dbReference type="OrthoDB" id="1711500at2759"/>
<protein>
    <submittedName>
        <fullName evidence="8">Sugar transporter ERD6-like 7</fullName>
    </submittedName>
</protein>
<keyword evidence="3 8" id="KW-0762">Sugar transport</keyword>
<organism evidence="8 9">
    <name type="scientific">Morella rubra</name>
    <name type="common">Chinese bayberry</name>
    <dbReference type="NCBI Taxonomy" id="262757"/>
    <lineage>
        <taxon>Eukaryota</taxon>
        <taxon>Viridiplantae</taxon>
        <taxon>Streptophyta</taxon>
        <taxon>Embryophyta</taxon>
        <taxon>Tracheophyta</taxon>
        <taxon>Spermatophyta</taxon>
        <taxon>Magnoliopsida</taxon>
        <taxon>eudicotyledons</taxon>
        <taxon>Gunneridae</taxon>
        <taxon>Pentapetalae</taxon>
        <taxon>rosids</taxon>
        <taxon>fabids</taxon>
        <taxon>Fagales</taxon>
        <taxon>Myricaceae</taxon>
        <taxon>Morella</taxon>
    </lineage>
</organism>
<keyword evidence="4 7" id="KW-0812">Transmembrane</keyword>
<dbReference type="InterPro" id="IPR003663">
    <property type="entry name" value="Sugar/inositol_transpt"/>
</dbReference>
<dbReference type="InterPro" id="IPR050549">
    <property type="entry name" value="MFS_Trehalose_Transporter"/>
</dbReference>
<dbReference type="EMBL" id="RXIC02000013">
    <property type="protein sequence ID" value="KAB1228056.1"/>
    <property type="molecule type" value="Genomic_DNA"/>
</dbReference>
<dbReference type="Pfam" id="PF00083">
    <property type="entry name" value="Sugar_tr"/>
    <property type="match status" value="1"/>
</dbReference>
<evidence type="ECO:0000256" key="6">
    <source>
        <dbReference type="ARBA" id="ARBA00023136"/>
    </source>
</evidence>
<feature type="non-terminal residue" evidence="8">
    <location>
        <position position="1"/>
    </location>
</feature>
<keyword evidence="9" id="KW-1185">Reference proteome</keyword>
<keyword evidence="6 7" id="KW-0472">Membrane</keyword>
<dbReference type="AlphaFoldDB" id="A0A6A1WTI2"/>
<dbReference type="PRINTS" id="PR00171">
    <property type="entry name" value="SUGRTRNSPORT"/>
</dbReference>
<comment type="similarity">
    <text evidence="2">Belongs to the major facilitator superfamily. Sugar transporter (TC 2.A.1.1) family.</text>
</comment>
<evidence type="ECO:0000256" key="1">
    <source>
        <dbReference type="ARBA" id="ARBA00004141"/>
    </source>
</evidence>
<evidence type="ECO:0000313" key="9">
    <source>
        <dbReference type="Proteomes" id="UP000516437"/>
    </source>
</evidence>
<dbReference type="SUPFAM" id="SSF103473">
    <property type="entry name" value="MFS general substrate transporter"/>
    <property type="match status" value="1"/>
</dbReference>
<dbReference type="InterPro" id="IPR036259">
    <property type="entry name" value="MFS_trans_sf"/>
</dbReference>